<keyword evidence="3" id="KW-1185">Reference proteome</keyword>
<feature type="transmembrane region" description="Helical" evidence="1">
    <location>
        <begin position="33"/>
        <end position="58"/>
    </location>
</feature>
<accession>C5M0A1</accession>
<proteinExistence type="predicted"/>
<dbReference type="EMBL" id="GG687029">
    <property type="protein sequence ID" value="EEQ97590.1"/>
    <property type="molecule type" value="Genomic_DNA"/>
</dbReference>
<keyword evidence="1" id="KW-0472">Membrane</keyword>
<sequence>MKMRAHILHCFVTEMQFAPKRLKNPVRNFEGLFRILALASTKFGIALCAVLVVLACGLTAARLRLWKDTSAHEEEDDGEGGEEDITVVVIEEDNEEIKSIKDPDDVTYASQQ</sequence>
<dbReference type="RefSeq" id="XP_002764873.1">
    <property type="nucleotide sequence ID" value="XM_002764827.1"/>
</dbReference>
<name>C5M0A1_PERM5</name>
<keyword evidence="1" id="KW-0812">Transmembrane</keyword>
<evidence type="ECO:0000313" key="2">
    <source>
        <dbReference type="EMBL" id="EEQ97590.1"/>
    </source>
</evidence>
<organism evidence="3">
    <name type="scientific">Perkinsus marinus (strain ATCC 50983 / TXsc)</name>
    <dbReference type="NCBI Taxonomy" id="423536"/>
    <lineage>
        <taxon>Eukaryota</taxon>
        <taxon>Sar</taxon>
        <taxon>Alveolata</taxon>
        <taxon>Perkinsozoa</taxon>
        <taxon>Perkinsea</taxon>
        <taxon>Perkinsida</taxon>
        <taxon>Perkinsidae</taxon>
        <taxon>Perkinsus</taxon>
    </lineage>
</organism>
<dbReference type="GeneID" id="9036787"/>
<keyword evidence="1" id="KW-1133">Transmembrane helix</keyword>
<reference evidence="2 3" key="1">
    <citation type="submission" date="2008-07" db="EMBL/GenBank/DDBJ databases">
        <authorList>
            <person name="El-Sayed N."/>
            <person name="Caler E."/>
            <person name="Inman J."/>
            <person name="Amedeo P."/>
            <person name="Hass B."/>
            <person name="Wortman J."/>
        </authorList>
    </citation>
    <scope>NUCLEOTIDE SEQUENCE [LARGE SCALE GENOMIC DNA]</scope>
    <source>
        <strain evidence="3">ATCC 50983 / TXsc</strain>
    </source>
</reference>
<dbReference type="Proteomes" id="UP000007800">
    <property type="component" value="Unassembled WGS sequence"/>
</dbReference>
<gene>
    <name evidence="2" type="ORF">Pmar_PMAR028397</name>
</gene>
<evidence type="ECO:0000256" key="1">
    <source>
        <dbReference type="SAM" id="Phobius"/>
    </source>
</evidence>
<protein>
    <submittedName>
        <fullName evidence="2">Uncharacterized protein</fullName>
    </submittedName>
</protein>
<dbReference type="AlphaFoldDB" id="C5M0A1"/>
<evidence type="ECO:0000313" key="3">
    <source>
        <dbReference type="Proteomes" id="UP000007800"/>
    </source>
</evidence>
<dbReference type="InParanoid" id="C5M0A1"/>